<comment type="caution">
    <text evidence="2">The sequence shown here is derived from an EMBL/GenBank/DDBJ whole genome shotgun (WGS) entry which is preliminary data.</text>
</comment>
<reference evidence="2 3" key="1">
    <citation type="journal article" date="2022" name="Allergy">
        <title>Genome assembly and annotation of Periplaneta americana reveal a comprehensive cockroach allergen profile.</title>
        <authorList>
            <person name="Wang L."/>
            <person name="Xiong Q."/>
            <person name="Saelim N."/>
            <person name="Wang L."/>
            <person name="Nong W."/>
            <person name="Wan A.T."/>
            <person name="Shi M."/>
            <person name="Liu X."/>
            <person name="Cao Q."/>
            <person name="Hui J.H.L."/>
            <person name="Sookrung N."/>
            <person name="Leung T.F."/>
            <person name="Tungtrongchitr A."/>
            <person name="Tsui S.K.W."/>
        </authorList>
    </citation>
    <scope>NUCLEOTIDE SEQUENCE [LARGE SCALE GENOMIC DNA]</scope>
    <source>
        <strain evidence="2">PWHHKU_190912</strain>
    </source>
</reference>
<name>A0ABQ8S8E9_PERAM</name>
<evidence type="ECO:0000313" key="2">
    <source>
        <dbReference type="EMBL" id="KAJ4430301.1"/>
    </source>
</evidence>
<keyword evidence="3" id="KW-1185">Reference proteome</keyword>
<accession>A0ABQ8S8E9</accession>
<feature type="region of interest" description="Disordered" evidence="1">
    <location>
        <begin position="44"/>
        <end position="70"/>
    </location>
</feature>
<protein>
    <submittedName>
        <fullName evidence="2">Uncharacterized protein</fullName>
    </submittedName>
</protein>
<dbReference type="Proteomes" id="UP001148838">
    <property type="component" value="Unassembled WGS sequence"/>
</dbReference>
<proteinExistence type="predicted"/>
<sequence length="93" mass="10644">MLEQRLKWKCGGHMSKMDCSRWTYASFIWNPRIGKRAENVQGCFPERDGSAVDEDSEGQAGMENAGKNHHGHYANTIEEILEKTCSPNKQRRC</sequence>
<organism evidence="2 3">
    <name type="scientific">Periplaneta americana</name>
    <name type="common">American cockroach</name>
    <name type="synonym">Blatta americana</name>
    <dbReference type="NCBI Taxonomy" id="6978"/>
    <lineage>
        <taxon>Eukaryota</taxon>
        <taxon>Metazoa</taxon>
        <taxon>Ecdysozoa</taxon>
        <taxon>Arthropoda</taxon>
        <taxon>Hexapoda</taxon>
        <taxon>Insecta</taxon>
        <taxon>Pterygota</taxon>
        <taxon>Neoptera</taxon>
        <taxon>Polyneoptera</taxon>
        <taxon>Dictyoptera</taxon>
        <taxon>Blattodea</taxon>
        <taxon>Blattoidea</taxon>
        <taxon>Blattidae</taxon>
        <taxon>Blattinae</taxon>
        <taxon>Periplaneta</taxon>
    </lineage>
</organism>
<dbReference type="EMBL" id="JAJSOF020000033">
    <property type="protein sequence ID" value="KAJ4430301.1"/>
    <property type="molecule type" value="Genomic_DNA"/>
</dbReference>
<evidence type="ECO:0000313" key="3">
    <source>
        <dbReference type="Proteomes" id="UP001148838"/>
    </source>
</evidence>
<evidence type="ECO:0000256" key="1">
    <source>
        <dbReference type="SAM" id="MobiDB-lite"/>
    </source>
</evidence>
<gene>
    <name evidence="2" type="ORF">ANN_22514</name>
</gene>